<dbReference type="InterPro" id="IPR021341">
    <property type="entry name" value="DUF2958"/>
</dbReference>
<evidence type="ECO:0000313" key="1">
    <source>
        <dbReference type="EMBL" id="NNU17075.1"/>
    </source>
</evidence>
<protein>
    <submittedName>
        <fullName evidence="1">DUF2958 domain-containing protein</fullName>
    </submittedName>
</protein>
<gene>
    <name evidence="1" type="ORF">HK107_12155</name>
</gene>
<name>A0A7Y3W5S6_9PROT</name>
<dbReference type="Proteomes" id="UP000536835">
    <property type="component" value="Unassembled WGS sequence"/>
</dbReference>
<dbReference type="EMBL" id="JABFCX010000003">
    <property type="protein sequence ID" value="NNU17075.1"/>
    <property type="molecule type" value="Genomic_DNA"/>
</dbReference>
<dbReference type="RefSeq" id="WP_173200144.1">
    <property type="nucleotide sequence ID" value="NZ_JABFCX010000003.1"/>
</dbReference>
<organism evidence="1 2">
    <name type="scientific">Parvularcula mediterranea</name>
    <dbReference type="NCBI Taxonomy" id="2732508"/>
    <lineage>
        <taxon>Bacteria</taxon>
        <taxon>Pseudomonadati</taxon>
        <taxon>Pseudomonadota</taxon>
        <taxon>Alphaproteobacteria</taxon>
        <taxon>Parvularculales</taxon>
        <taxon>Parvularculaceae</taxon>
        <taxon>Parvularcula</taxon>
    </lineage>
</organism>
<comment type="caution">
    <text evidence="1">The sequence shown here is derived from an EMBL/GenBank/DDBJ whole genome shotgun (WGS) entry which is preliminary data.</text>
</comment>
<sequence>MDLIPNSIRPQLKANFDDETQDHFPLVKLFCPWGASTWLITAMSEDEELLFGLCDLGMSFPEMGYVSLSELQSLKGPFHLTIERDLHFTAKASLTVYAEAARRAEAIAEDGPSLRAAFEALEARARKGRRTLKARMY</sequence>
<accession>A0A7Y3W5S6</accession>
<dbReference type="AlphaFoldDB" id="A0A7Y3W5S6"/>
<evidence type="ECO:0000313" key="2">
    <source>
        <dbReference type="Proteomes" id="UP000536835"/>
    </source>
</evidence>
<reference evidence="1 2" key="1">
    <citation type="submission" date="2020-05" db="EMBL/GenBank/DDBJ databases">
        <title>Parvularcula mediterraneae sp. nov., isolated from polypropylene straw from shallow seawater of the seashore of Laganas in Zakynthos island, Greece.</title>
        <authorList>
            <person name="Szabo I."/>
            <person name="Al-Omari J."/>
            <person name="Rado J."/>
            <person name="Szerdahelyi G.S."/>
        </authorList>
    </citation>
    <scope>NUCLEOTIDE SEQUENCE [LARGE SCALE GENOMIC DNA]</scope>
    <source>
        <strain evidence="1 2">ZS-1/3</strain>
    </source>
</reference>
<dbReference type="Pfam" id="PF11171">
    <property type="entry name" value="DUF2958"/>
    <property type="match status" value="1"/>
</dbReference>
<proteinExistence type="predicted"/>
<keyword evidence="2" id="KW-1185">Reference proteome</keyword>